<dbReference type="SUPFAM" id="SSF52540">
    <property type="entry name" value="P-loop containing nucleoside triphosphate hydrolases"/>
    <property type="match status" value="1"/>
</dbReference>
<keyword evidence="5" id="KW-0067">ATP-binding</keyword>
<dbReference type="InterPro" id="IPR041679">
    <property type="entry name" value="DNA2/NAM7-like_C"/>
</dbReference>
<evidence type="ECO:0000256" key="3">
    <source>
        <dbReference type="ARBA" id="ARBA00022801"/>
    </source>
</evidence>
<dbReference type="EMBL" id="DTIB01000058">
    <property type="protein sequence ID" value="HGB24913.1"/>
    <property type="molecule type" value="Genomic_DNA"/>
</dbReference>
<dbReference type="AlphaFoldDB" id="A0A7C3SKR7"/>
<dbReference type="GO" id="GO:0043139">
    <property type="term" value="F:5'-3' DNA helicase activity"/>
    <property type="evidence" value="ECO:0007669"/>
    <property type="project" value="TreeGrafter"/>
</dbReference>
<dbReference type="Pfam" id="PF13086">
    <property type="entry name" value="AAA_11"/>
    <property type="match status" value="1"/>
</dbReference>
<dbReference type="PANTHER" id="PTHR43788">
    <property type="entry name" value="DNA2/NAM7 HELICASE FAMILY MEMBER"/>
    <property type="match status" value="1"/>
</dbReference>
<comment type="similarity">
    <text evidence="1">Belongs to the DNA2/NAM7 helicase family.</text>
</comment>
<evidence type="ECO:0000313" key="9">
    <source>
        <dbReference type="EMBL" id="HGB24913.1"/>
    </source>
</evidence>
<evidence type="ECO:0000259" key="7">
    <source>
        <dbReference type="Pfam" id="PF13086"/>
    </source>
</evidence>
<evidence type="ECO:0000256" key="1">
    <source>
        <dbReference type="ARBA" id="ARBA00007913"/>
    </source>
</evidence>
<proteinExistence type="inferred from homology"/>
<comment type="caution">
    <text evidence="9">The sequence shown here is derived from an EMBL/GenBank/DDBJ whole genome shotgun (WGS) entry which is preliminary data.</text>
</comment>
<accession>A0A7C3SKR7</accession>
<protein>
    <recommendedName>
        <fullName evidence="10">AAA+ ATPase domain-containing protein</fullName>
    </recommendedName>
</protein>
<dbReference type="InterPro" id="IPR050534">
    <property type="entry name" value="Coronavir_polyprotein_1ab"/>
</dbReference>
<keyword evidence="2" id="KW-0547">Nucleotide-binding</keyword>
<dbReference type="InterPro" id="IPR047187">
    <property type="entry name" value="SF1_C_Upf1"/>
</dbReference>
<dbReference type="GO" id="GO:0016787">
    <property type="term" value="F:hydrolase activity"/>
    <property type="evidence" value="ECO:0007669"/>
    <property type="project" value="UniProtKB-KW"/>
</dbReference>
<dbReference type="CDD" id="cd14686">
    <property type="entry name" value="bZIP"/>
    <property type="match status" value="1"/>
</dbReference>
<gene>
    <name evidence="9" type="ORF">ENV88_02495</name>
</gene>
<feature type="domain" description="DNA2/NAM7 helicase-like C-terminal" evidence="8">
    <location>
        <begin position="516"/>
        <end position="702"/>
    </location>
</feature>
<organism evidence="9">
    <name type="scientific">Thermofilum pendens</name>
    <dbReference type="NCBI Taxonomy" id="2269"/>
    <lineage>
        <taxon>Archaea</taxon>
        <taxon>Thermoproteota</taxon>
        <taxon>Thermoprotei</taxon>
        <taxon>Thermofilales</taxon>
        <taxon>Thermofilaceae</taxon>
        <taxon>Thermofilum</taxon>
    </lineage>
</organism>
<dbReference type="GO" id="GO:0005524">
    <property type="term" value="F:ATP binding"/>
    <property type="evidence" value="ECO:0007669"/>
    <property type="project" value="UniProtKB-KW"/>
</dbReference>
<evidence type="ECO:0000256" key="6">
    <source>
        <dbReference type="SAM" id="Coils"/>
    </source>
</evidence>
<feature type="domain" description="DNA2/NAM7 helicase helicase" evidence="7">
    <location>
        <begin position="268"/>
        <end position="498"/>
    </location>
</feature>
<evidence type="ECO:0008006" key="10">
    <source>
        <dbReference type="Google" id="ProtNLM"/>
    </source>
</evidence>
<evidence type="ECO:0000256" key="5">
    <source>
        <dbReference type="ARBA" id="ARBA00022840"/>
    </source>
</evidence>
<evidence type="ECO:0000256" key="4">
    <source>
        <dbReference type="ARBA" id="ARBA00022806"/>
    </source>
</evidence>
<feature type="coiled-coil region" evidence="6">
    <location>
        <begin position="361"/>
        <end position="439"/>
    </location>
</feature>
<dbReference type="CDD" id="cd18808">
    <property type="entry name" value="SF1_C_Upf1"/>
    <property type="match status" value="1"/>
</dbReference>
<evidence type="ECO:0000259" key="8">
    <source>
        <dbReference type="Pfam" id="PF13087"/>
    </source>
</evidence>
<dbReference type="Gene3D" id="3.40.50.300">
    <property type="entry name" value="P-loop containing nucleotide triphosphate hydrolases"/>
    <property type="match status" value="2"/>
</dbReference>
<keyword evidence="3" id="KW-0378">Hydrolase</keyword>
<name>A0A7C3SKR7_THEPE</name>
<reference evidence="9" key="1">
    <citation type="journal article" date="2020" name="mSystems">
        <title>Genome- and Community-Level Interaction Insights into Carbon Utilization and Element Cycling Functions of Hydrothermarchaeota in Hydrothermal Sediment.</title>
        <authorList>
            <person name="Zhou Z."/>
            <person name="Liu Y."/>
            <person name="Xu W."/>
            <person name="Pan J."/>
            <person name="Luo Z.H."/>
            <person name="Li M."/>
        </authorList>
    </citation>
    <scope>NUCLEOTIDE SEQUENCE [LARGE SCALE GENOMIC DNA]</scope>
    <source>
        <strain evidence="9">SpSt-8</strain>
    </source>
</reference>
<dbReference type="PANTHER" id="PTHR43788:SF8">
    <property type="entry name" value="DNA-BINDING PROTEIN SMUBP-2"/>
    <property type="match status" value="1"/>
</dbReference>
<dbReference type="InterPro" id="IPR027417">
    <property type="entry name" value="P-loop_NTPase"/>
</dbReference>
<keyword evidence="6" id="KW-0175">Coiled coil</keyword>
<dbReference type="InterPro" id="IPR041677">
    <property type="entry name" value="DNA2/NAM7_AAA_11"/>
</dbReference>
<dbReference type="Pfam" id="PF13087">
    <property type="entry name" value="AAA_12"/>
    <property type="match status" value="1"/>
</dbReference>
<evidence type="ECO:0000256" key="2">
    <source>
        <dbReference type="ARBA" id="ARBA00022741"/>
    </source>
</evidence>
<sequence>MLVGARQATVLAIAHLMLLREVMRGLEMRPRRASTQLLTLFPVAALMEYAWTVYVKERDAYISPTRFFLSLIQGMGLVSKLVFCSNCGSILKPPLFWCEGCRRLEMLTGAQLAKQLEEVLKREREAELKGEGREPVPCEVEMVSGDLATLECGVPLFDEGDAVALVKGGWARPLGVVVTGGEHVLVRLFWGVELKEGDRIRLREAEQLVSYDLQLKLLQRYSEGRLTEGEKQAFQVFFENAIKVGKAERRASSYRILEPGGREGRYELDEYQRRAVERILGLQEGELLLVVGPPGTGKTRVIARAALELAKRGEKVLVASHTNRAVDNVLELLPVEITLRVGRPEKVHEKIRPYMLSYKVRERLGERLKALEEEIKKLREERSRLRKLLKELREERKRRGGPETPGIKKSLEITERKLKEKIEERNKMLREESEKLVGEARIIGSTLVKCGLPPLTSVSFNTVIIDEASQAAVTLALLGMVKAGKWVLVGDHYQLPPVFRTLGEAAENPEALDPLSAFNRLVALVGEGEALWLENHYRSNPEIIRFASEHVYGGKIKPHPSCSGIKLERRAEGYLHRILDPEKPAVFVHVNGRERAEGGSRWNAEEVEVVVTIVNRLLELGILRERVGVIAPYRAQRSHIKEKLGEGVEVNTVDAFQGREKDVIVFSGTATTSRSIAFAENKRRLNVAFTRARKKLIVVANAEAEWRGLMRKFIEYARSKDAYIPWGARGARRPS</sequence>
<keyword evidence="4" id="KW-0347">Helicase</keyword>